<accession>A0A2P2NI44</accession>
<evidence type="ECO:0000313" key="1">
    <source>
        <dbReference type="EMBL" id="MBX42146.1"/>
    </source>
</evidence>
<protein>
    <submittedName>
        <fullName evidence="1">Uncharacterized protein</fullName>
    </submittedName>
</protein>
<name>A0A2P2NI44_RHIMU</name>
<dbReference type="EMBL" id="GGEC01061662">
    <property type="protein sequence ID" value="MBX42146.1"/>
    <property type="molecule type" value="Transcribed_RNA"/>
</dbReference>
<reference evidence="1" key="1">
    <citation type="submission" date="2018-02" db="EMBL/GenBank/DDBJ databases">
        <title>Rhizophora mucronata_Transcriptome.</title>
        <authorList>
            <person name="Meera S.P."/>
            <person name="Sreeshan A."/>
            <person name="Augustine A."/>
        </authorList>
    </citation>
    <scope>NUCLEOTIDE SEQUENCE</scope>
    <source>
        <tissue evidence="1">Leaf</tissue>
    </source>
</reference>
<sequence>MAKTNYPKNPTSKNSRTRPVLMEEEATAVVIMMIMI</sequence>
<dbReference type="AlphaFoldDB" id="A0A2P2NI44"/>
<proteinExistence type="predicted"/>
<organism evidence="1">
    <name type="scientific">Rhizophora mucronata</name>
    <name type="common">Asiatic mangrove</name>
    <dbReference type="NCBI Taxonomy" id="61149"/>
    <lineage>
        <taxon>Eukaryota</taxon>
        <taxon>Viridiplantae</taxon>
        <taxon>Streptophyta</taxon>
        <taxon>Embryophyta</taxon>
        <taxon>Tracheophyta</taxon>
        <taxon>Spermatophyta</taxon>
        <taxon>Magnoliopsida</taxon>
        <taxon>eudicotyledons</taxon>
        <taxon>Gunneridae</taxon>
        <taxon>Pentapetalae</taxon>
        <taxon>rosids</taxon>
        <taxon>fabids</taxon>
        <taxon>Malpighiales</taxon>
        <taxon>Rhizophoraceae</taxon>
        <taxon>Rhizophora</taxon>
    </lineage>
</organism>